<evidence type="ECO:0000256" key="2">
    <source>
        <dbReference type="ARBA" id="ARBA00022670"/>
    </source>
</evidence>
<reference evidence="8 9" key="1">
    <citation type="journal article" date="2019" name="Microorganisms">
        <title>Paenibacillus lutrae sp. nov., A Chitinolytic Species Isolated from A River Otter in Castril Natural Park, Granada, Spain.</title>
        <authorList>
            <person name="Rodriguez M."/>
            <person name="Reina J.C."/>
            <person name="Bejar V."/>
            <person name="Llamas I."/>
        </authorList>
    </citation>
    <scope>NUCLEOTIDE SEQUENCE [LARGE SCALE GENOMIC DNA]</scope>
    <source>
        <strain evidence="8 9">N10</strain>
    </source>
</reference>
<feature type="domain" description="PDZ" evidence="7">
    <location>
        <begin position="315"/>
        <end position="399"/>
    </location>
</feature>
<keyword evidence="6" id="KW-0812">Transmembrane</keyword>
<evidence type="ECO:0000256" key="4">
    <source>
        <dbReference type="ARBA" id="ARBA00022825"/>
    </source>
</evidence>
<dbReference type="Gene3D" id="2.40.10.10">
    <property type="entry name" value="Trypsin-like serine proteases"/>
    <property type="match status" value="2"/>
</dbReference>
<keyword evidence="4" id="KW-0720">Serine protease</keyword>
<feature type="transmembrane region" description="Helical" evidence="6">
    <location>
        <begin position="53"/>
        <end position="75"/>
    </location>
</feature>
<feature type="region of interest" description="Disordered" evidence="5">
    <location>
        <begin position="1"/>
        <end position="26"/>
    </location>
</feature>
<gene>
    <name evidence="8" type="ORF">EDM21_14550</name>
</gene>
<dbReference type="InterPro" id="IPR051201">
    <property type="entry name" value="Chloro_Bact_Ser_Proteases"/>
</dbReference>
<dbReference type="GO" id="GO:0006508">
    <property type="term" value="P:proteolysis"/>
    <property type="evidence" value="ECO:0007669"/>
    <property type="project" value="UniProtKB-KW"/>
</dbReference>
<evidence type="ECO:0000259" key="7">
    <source>
        <dbReference type="SMART" id="SM00228"/>
    </source>
</evidence>
<dbReference type="PANTHER" id="PTHR43343">
    <property type="entry name" value="PEPTIDASE S12"/>
    <property type="match status" value="1"/>
</dbReference>
<comment type="similarity">
    <text evidence="1">Belongs to the peptidase S1C family.</text>
</comment>
<protein>
    <submittedName>
        <fullName evidence="8">PDZ domain-containing protein</fullName>
    </submittedName>
</protein>
<dbReference type="SUPFAM" id="SSF50494">
    <property type="entry name" value="Trypsin-like serine proteases"/>
    <property type="match status" value="1"/>
</dbReference>
<dbReference type="Pfam" id="PF13365">
    <property type="entry name" value="Trypsin_2"/>
    <property type="match status" value="1"/>
</dbReference>
<dbReference type="SMART" id="SM00228">
    <property type="entry name" value="PDZ"/>
    <property type="match status" value="1"/>
</dbReference>
<dbReference type="InterPro" id="IPR001940">
    <property type="entry name" value="Peptidase_S1C"/>
</dbReference>
<dbReference type="PANTHER" id="PTHR43343:SF3">
    <property type="entry name" value="PROTEASE DO-LIKE 8, CHLOROPLASTIC"/>
    <property type="match status" value="1"/>
</dbReference>
<dbReference type="RefSeq" id="WP_166542014.1">
    <property type="nucleotide sequence ID" value="NZ_RHLK01000007.1"/>
</dbReference>
<dbReference type="AlphaFoldDB" id="A0A7X3K006"/>
<keyword evidence="2" id="KW-0645">Protease</keyword>
<sequence length="414" mass="44485">MSLFDDDFYSTKPSKRQQNQEEGGWLPSRRRFRLRTGAGPLGMPGLQKMPNRTLWIAGAAGAAAMLVIVLLVQAVTGTGSAKPAAISAKQLEDSYNNAVVQATERVKSAIVSIVSVQPDAEDEMKQTGIGSGIIFEKKGSKVRIATNYHVVDSGQEFEVYTASGEKKKAQLLGKDQITDLAVLETDADGLTAIAEFGDSSALRAGETVIALGNPLGLGYSPTVTKGIVSSPKRLLPISFAMDGQYDWEMELIQTDASINQGNSGGALVNLEGKVVGINSLKIAEMGVEGLGFAIPIKDAEPVIQSLINNQKVIRPLMGVSTQELQLFEDTESLKLPADVKRGLIVIEASGPAEKAGLKSEDVIVEIEGKKIETTVQLRKFLYNESKIGDKIQVTYYREGKKQQTNLTLTEAGKN</sequence>
<dbReference type="Gene3D" id="2.30.42.10">
    <property type="match status" value="1"/>
</dbReference>
<evidence type="ECO:0000256" key="5">
    <source>
        <dbReference type="SAM" id="MobiDB-lite"/>
    </source>
</evidence>
<dbReference type="InterPro" id="IPR036034">
    <property type="entry name" value="PDZ_sf"/>
</dbReference>
<dbReference type="Pfam" id="PF13180">
    <property type="entry name" value="PDZ_2"/>
    <property type="match status" value="1"/>
</dbReference>
<dbReference type="PRINTS" id="PR00834">
    <property type="entry name" value="PROTEASES2C"/>
</dbReference>
<keyword evidence="9" id="KW-1185">Reference proteome</keyword>
<evidence type="ECO:0000313" key="8">
    <source>
        <dbReference type="EMBL" id="MVP00729.1"/>
    </source>
</evidence>
<dbReference type="InterPro" id="IPR001478">
    <property type="entry name" value="PDZ"/>
</dbReference>
<evidence type="ECO:0000256" key="6">
    <source>
        <dbReference type="SAM" id="Phobius"/>
    </source>
</evidence>
<name>A0A7X3K006_9BACL</name>
<dbReference type="InterPro" id="IPR009003">
    <property type="entry name" value="Peptidase_S1_PA"/>
</dbReference>
<dbReference type="SUPFAM" id="SSF50156">
    <property type="entry name" value="PDZ domain-like"/>
    <property type="match status" value="1"/>
</dbReference>
<dbReference type="Proteomes" id="UP000490800">
    <property type="component" value="Unassembled WGS sequence"/>
</dbReference>
<organism evidence="8 9">
    <name type="scientific">Paenibacillus lutrae</name>
    <dbReference type="NCBI Taxonomy" id="2078573"/>
    <lineage>
        <taxon>Bacteria</taxon>
        <taxon>Bacillati</taxon>
        <taxon>Bacillota</taxon>
        <taxon>Bacilli</taxon>
        <taxon>Bacillales</taxon>
        <taxon>Paenibacillaceae</taxon>
        <taxon>Paenibacillus</taxon>
    </lineage>
</organism>
<evidence type="ECO:0000313" key="9">
    <source>
        <dbReference type="Proteomes" id="UP000490800"/>
    </source>
</evidence>
<keyword evidence="3" id="KW-0378">Hydrolase</keyword>
<dbReference type="InterPro" id="IPR043504">
    <property type="entry name" value="Peptidase_S1_PA_chymotrypsin"/>
</dbReference>
<dbReference type="GO" id="GO:0004252">
    <property type="term" value="F:serine-type endopeptidase activity"/>
    <property type="evidence" value="ECO:0007669"/>
    <property type="project" value="InterPro"/>
</dbReference>
<proteinExistence type="inferred from homology"/>
<dbReference type="EMBL" id="RHLK01000007">
    <property type="protein sequence ID" value="MVP00729.1"/>
    <property type="molecule type" value="Genomic_DNA"/>
</dbReference>
<accession>A0A7X3K006</accession>
<evidence type="ECO:0000256" key="3">
    <source>
        <dbReference type="ARBA" id="ARBA00022801"/>
    </source>
</evidence>
<comment type="caution">
    <text evidence="8">The sequence shown here is derived from an EMBL/GenBank/DDBJ whole genome shotgun (WGS) entry which is preliminary data.</text>
</comment>
<keyword evidence="6" id="KW-0472">Membrane</keyword>
<evidence type="ECO:0000256" key="1">
    <source>
        <dbReference type="ARBA" id="ARBA00010541"/>
    </source>
</evidence>
<keyword evidence="6" id="KW-1133">Transmembrane helix</keyword>